<dbReference type="GO" id="GO:0016747">
    <property type="term" value="F:acyltransferase activity, transferring groups other than amino-acyl groups"/>
    <property type="evidence" value="ECO:0007669"/>
    <property type="project" value="InterPro"/>
</dbReference>
<dbReference type="PANTHER" id="PTHR43792:SF1">
    <property type="entry name" value="N-ACETYLTRANSFERASE DOMAIN-CONTAINING PROTEIN"/>
    <property type="match status" value="1"/>
</dbReference>
<feature type="domain" description="N-acetyltransferase" evidence="1">
    <location>
        <begin position="97"/>
        <end position="251"/>
    </location>
</feature>
<dbReference type="SUPFAM" id="SSF55729">
    <property type="entry name" value="Acyl-CoA N-acyltransferases (Nat)"/>
    <property type="match status" value="1"/>
</dbReference>
<evidence type="ECO:0000313" key="2">
    <source>
        <dbReference type="EMBL" id="KAH6880638.1"/>
    </source>
</evidence>
<dbReference type="OrthoDB" id="630895at2759"/>
<reference evidence="2 3" key="1">
    <citation type="journal article" date="2021" name="Nat. Commun.">
        <title>Genetic determinants of endophytism in the Arabidopsis root mycobiome.</title>
        <authorList>
            <person name="Mesny F."/>
            <person name="Miyauchi S."/>
            <person name="Thiergart T."/>
            <person name="Pickel B."/>
            <person name="Atanasova L."/>
            <person name="Karlsson M."/>
            <person name="Huettel B."/>
            <person name="Barry K.W."/>
            <person name="Haridas S."/>
            <person name="Chen C."/>
            <person name="Bauer D."/>
            <person name="Andreopoulos W."/>
            <person name="Pangilinan J."/>
            <person name="LaButti K."/>
            <person name="Riley R."/>
            <person name="Lipzen A."/>
            <person name="Clum A."/>
            <person name="Drula E."/>
            <person name="Henrissat B."/>
            <person name="Kohler A."/>
            <person name="Grigoriev I.V."/>
            <person name="Martin F.M."/>
            <person name="Hacquard S."/>
        </authorList>
    </citation>
    <scope>NUCLEOTIDE SEQUENCE [LARGE SCALE GENOMIC DNA]</scope>
    <source>
        <strain evidence="2 3">MPI-CAGE-CH-0241</strain>
    </source>
</reference>
<sequence>MGGKFAIATGDIQYPLALITSNLILVPTPLSVSSSSYRALYAALHKDASFCEMGFGDHFPARAWTDQETYQTITGRDINVAWRNRGLGDFAVGLWSEDVEKELVGKIGTGKEISAPNFTEKLRRLDMSETSPSQLEAALNNIEWVGYAGIREGPEPDTASLESPVPWEERVELRYGVSPDHWGKAIAFASAAAVMNWGAAERGVTKFIAETERANTRSGRVLERLGFVRLEEVKYWKEESQVEWEMSTRVQ</sequence>
<proteinExistence type="predicted"/>
<dbReference type="AlphaFoldDB" id="A0A9P8VW78"/>
<keyword evidence="3" id="KW-1185">Reference proteome</keyword>
<comment type="caution">
    <text evidence="2">The sequence shown here is derived from an EMBL/GenBank/DDBJ whole genome shotgun (WGS) entry which is preliminary data.</text>
</comment>
<dbReference type="InterPro" id="IPR000182">
    <property type="entry name" value="GNAT_dom"/>
</dbReference>
<dbReference type="PANTHER" id="PTHR43792">
    <property type="entry name" value="GNAT FAMILY, PUTATIVE (AFU_ORTHOLOGUE AFUA_3G00765)-RELATED-RELATED"/>
    <property type="match status" value="1"/>
</dbReference>
<dbReference type="Gene3D" id="3.40.630.30">
    <property type="match status" value="1"/>
</dbReference>
<evidence type="ECO:0000313" key="3">
    <source>
        <dbReference type="Proteomes" id="UP000777438"/>
    </source>
</evidence>
<dbReference type="InterPro" id="IPR051531">
    <property type="entry name" value="N-acetyltransferase"/>
</dbReference>
<dbReference type="PROSITE" id="PS51186">
    <property type="entry name" value="GNAT"/>
    <property type="match status" value="1"/>
</dbReference>
<gene>
    <name evidence="2" type="ORF">B0T10DRAFT_495063</name>
</gene>
<dbReference type="InterPro" id="IPR016181">
    <property type="entry name" value="Acyl_CoA_acyltransferase"/>
</dbReference>
<dbReference type="Pfam" id="PF13302">
    <property type="entry name" value="Acetyltransf_3"/>
    <property type="match status" value="1"/>
</dbReference>
<evidence type="ECO:0000259" key="1">
    <source>
        <dbReference type="PROSITE" id="PS51186"/>
    </source>
</evidence>
<name>A0A9P8VW78_9HYPO</name>
<dbReference type="Proteomes" id="UP000777438">
    <property type="component" value="Unassembled WGS sequence"/>
</dbReference>
<dbReference type="EMBL" id="JAGPYM010000025">
    <property type="protein sequence ID" value="KAH6880638.1"/>
    <property type="molecule type" value="Genomic_DNA"/>
</dbReference>
<accession>A0A9P8VW78</accession>
<organism evidence="2 3">
    <name type="scientific">Thelonectria olida</name>
    <dbReference type="NCBI Taxonomy" id="1576542"/>
    <lineage>
        <taxon>Eukaryota</taxon>
        <taxon>Fungi</taxon>
        <taxon>Dikarya</taxon>
        <taxon>Ascomycota</taxon>
        <taxon>Pezizomycotina</taxon>
        <taxon>Sordariomycetes</taxon>
        <taxon>Hypocreomycetidae</taxon>
        <taxon>Hypocreales</taxon>
        <taxon>Nectriaceae</taxon>
        <taxon>Thelonectria</taxon>
    </lineage>
</organism>
<protein>
    <recommendedName>
        <fullName evidence="1">N-acetyltransferase domain-containing protein</fullName>
    </recommendedName>
</protein>